<dbReference type="GO" id="GO:0002229">
    <property type="term" value="P:defense response to oomycetes"/>
    <property type="evidence" value="ECO:0007669"/>
    <property type="project" value="UniProtKB-ARBA"/>
</dbReference>
<feature type="binding site" evidence="18">
    <location>
        <position position="250"/>
    </location>
    <ligand>
        <name>ATP</name>
        <dbReference type="ChEBI" id="CHEBI:30616"/>
    </ligand>
</feature>
<evidence type="ECO:0000256" key="14">
    <source>
        <dbReference type="ARBA" id="ARBA00022989"/>
    </source>
</evidence>
<dbReference type="Gene3D" id="1.10.510.10">
    <property type="entry name" value="Transferase(Phosphotransferase) domain 1"/>
    <property type="match status" value="1"/>
</dbReference>
<feature type="region of interest" description="Disordered" evidence="19">
    <location>
        <begin position="526"/>
        <end position="546"/>
    </location>
</feature>
<dbReference type="InterPro" id="IPR019825">
    <property type="entry name" value="Lectin_legB_Mn/Ca_BS"/>
</dbReference>
<evidence type="ECO:0000259" key="21">
    <source>
        <dbReference type="PROSITE" id="PS50011"/>
    </source>
</evidence>
<evidence type="ECO:0000256" key="7">
    <source>
        <dbReference type="ARBA" id="ARBA00022679"/>
    </source>
</evidence>
<dbReference type="PROSITE" id="PS00307">
    <property type="entry name" value="LECTIN_LEGUME_BETA"/>
    <property type="match status" value="1"/>
</dbReference>
<dbReference type="CDD" id="cd14066">
    <property type="entry name" value="STKc_IRAK"/>
    <property type="match status" value="1"/>
</dbReference>
<feature type="domain" description="Protein kinase" evidence="21">
    <location>
        <begin position="220"/>
        <end position="493"/>
    </location>
</feature>
<dbReference type="SMART" id="SM00220">
    <property type="entry name" value="S_TKc"/>
    <property type="match status" value="1"/>
</dbReference>
<proteinExistence type="inferred from homology"/>
<dbReference type="InterPro" id="IPR017441">
    <property type="entry name" value="Protein_kinase_ATP_BS"/>
</dbReference>
<dbReference type="GO" id="GO:0030246">
    <property type="term" value="F:carbohydrate binding"/>
    <property type="evidence" value="ECO:0007669"/>
    <property type="project" value="UniProtKB-KW"/>
</dbReference>
<evidence type="ECO:0000256" key="2">
    <source>
        <dbReference type="ARBA" id="ARBA00008536"/>
    </source>
</evidence>
<dbReference type="EC" id="2.7.11.1" evidence="4"/>
<dbReference type="Gene3D" id="2.60.120.200">
    <property type="match status" value="1"/>
</dbReference>
<dbReference type="InterPro" id="IPR001220">
    <property type="entry name" value="Legume_lectin_dom"/>
</dbReference>
<dbReference type="FunFam" id="3.30.200.20:FF:000178">
    <property type="entry name" value="serine/threonine-protein kinase PBS1-like"/>
    <property type="match status" value="1"/>
</dbReference>
<dbReference type="Pfam" id="PF00139">
    <property type="entry name" value="Lectin_legB"/>
    <property type="match status" value="1"/>
</dbReference>
<organism evidence="22 23">
    <name type="scientific">Colocasia esculenta</name>
    <name type="common">Wild taro</name>
    <name type="synonym">Arum esculentum</name>
    <dbReference type="NCBI Taxonomy" id="4460"/>
    <lineage>
        <taxon>Eukaryota</taxon>
        <taxon>Viridiplantae</taxon>
        <taxon>Streptophyta</taxon>
        <taxon>Embryophyta</taxon>
        <taxon>Tracheophyta</taxon>
        <taxon>Spermatophyta</taxon>
        <taxon>Magnoliopsida</taxon>
        <taxon>Liliopsida</taxon>
        <taxon>Araceae</taxon>
        <taxon>Aroideae</taxon>
        <taxon>Colocasieae</taxon>
        <taxon>Colocasia</taxon>
    </lineage>
</organism>
<keyword evidence="6" id="KW-0723">Serine/threonine-protein kinase</keyword>
<dbReference type="PANTHER" id="PTHR27007">
    <property type="match status" value="1"/>
</dbReference>
<dbReference type="InterPro" id="IPR013320">
    <property type="entry name" value="ConA-like_dom_sf"/>
</dbReference>
<evidence type="ECO:0000256" key="12">
    <source>
        <dbReference type="ARBA" id="ARBA00022777"/>
    </source>
</evidence>
<feature type="transmembrane region" description="Helical" evidence="20">
    <location>
        <begin position="157"/>
        <end position="182"/>
    </location>
</feature>
<dbReference type="AlphaFoldDB" id="A0A843UKK1"/>
<dbReference type="GO" id="GO:0005886">
    <property type="term" value="C:plasma membrane"/>
    <property type="evidence" value="ECO:0007669"/>
    <property type="project" value="UniProtKB-SubCell"/>
</dbReference>
<comment type="subcellular location">
    <subcellularLocation>
        <location evidence="1">Cell membrane</location>
        <topology evidence="1">Single-pass type I membrane protein</topology>
    </subcellularLocation>
</comment>
<keyword evidence="23" id="KW-1185">Reference proteome</keyword>
<evidence type="ECO:0000256" key="20">
    <source>
        <dbReference type="SAM" id="Phobius"/>
    </source>
</evidence>
<sequence>MLIYKFRAQRRSAGNTTGQLAVEIDTYQNEFDPDSNHVGVDIATIVSNATGSLSSFGVDPKTGTPVTFQIHYDGWTKNLEVSAGYAGQGPLRSVLNFTIAITRMMSSPPVYVGFTGGTGPSIGYREDHRVLSWNFSSTTLPAWSLDYPRPKRKRSNVGTVLGVVLAVVVGLPLLGLLSFLVVRTVRKWKRTRKLEAMSRSAVNAPKMYTYDQLVRATRHFSSRNLLGNGGFGSVYMGHLSNPPSVVAVKKMSATSKQGEKEYFAEICTIGRLRHRNLVQLQGWCHSGKNLLLVYQFMPNGSLDRHIAAGTLDWPTRHHILLGLASALLYLHEECGGPVVHRDVKPNNVLLDADFDAHLGDFGLARLLQSADRATSTTILAGTIGYLAPECGYTGKATTESDVFSYGVVVLEVICGRRSLLCYDDNNLLDIVWDLYTTRELLPAVDPRLEGRFDEEQVTRVLLMGLMCAHPSPACRPRMRKVVNILDNPNEPLMEMPASRPDTIAASSMSMGRNMEGLTSIMDTSTMLPPPPVSSPDSTATSVLIAR</sequence>
<keyword evidence="10" id="KW-0430">Lectin</keyword>
<dbReference type="PROSITE" id="PS50011">
    <property type="entry name" value="PROTEIN_KINASE_DOM"/>
    <property type="match status" value="1"/>
</dbReference>
<evidence type="ECO:0000256" key="11">
    <source>
        <dbReference type="ARBA" id="ARBA00022741"/>
    </source>
</evidence>
<dbReference type="GO" id="GO:0004674">
    <property type="term" value="F:protein serine/threonine kinase activity"/>
    <property type="evidence" value="ECO:0007669"/>
    <property type="project" value="UniProtKB-KW"/>
</dbReference>
<keyword evidence="11 18" id="KW-0547">Nucleotide-binding</keyword>
<evidence type="ECO:0000256" key="18">
    <source>
        <dbReference type="PROSITE-ProRule" id="PRU10141"/>
    </source>
</evidence>
<evidence type="ECO:0000256" key="8">
    <source>
        <dbReference type="ARBA" id="ARBA00022692"/>
    </source>
</evidence>
<name>A0A843UKK1_COLES</name>
<accession>A0A843UKK1</accession>
<keyword evidence="16" id="KW-0675">Receptor</keyword>
<keyword evidence="13 18" id="KW-0067">ATP-binding</keyword>
<dbReference type="InterPro" id="IPR050528">
    <property type="entry name" value="L-type_Lectin-RKs"/>
</dbReference>
<dbReference type="PROSITE" id="PS00107">
    <property type="entry name" value="PROTEIN_KINASE_ATP"/>
    <property type="match status" value="1"/>
</dbReference>
<keyword evidence="8 20" id="KW-0812">Transmembrane</keyword>
<comment type="similarity">
    <text evidence="2">In the N-terminal section; belongs to the leguminous lectin family.</text>
</comment>
<evidence type="ECO:0000256" key="1">
    <source>
        <dbReference type="ARBA" id="ARBA00004251"/>
    </source>
</evidence>
<protein>
    <recommendedName>
        <fullName evidence="4">non-specific serine/threonine protein kinase</fullName>
        <ecNumber evidence="4">2.7.11.1</ecNumber>
    </recommendedName>
</protein>
<evidence type="ECO:0000256" key="10">
    <source>
        <dbReference type="ARBA" id="ARBA00022734"/>
    </source>
</evidence>
<dbReference type="SUPFAM" id="SSF56112">
    <property type="entry name" value="Protein kinase-like (PK-like)"/>
    <property type="match status" value="1"/>
</dbReference>
<evidence type="ECO:0000256" key="17">
    <source>
        <dbReference type="ARBA" id="ARBA00023180"/>
    </source>
</evidence>
<dbReference type="OrthoDB" id="1925696at2759"/>
<evidence type="ECO:0000313" key="22">
    <source>
        <dbReference type="EMBL" id="MQL81553.1"/>
    </source>
</evidence>
<dbReference type="Proteomes" id="UP000652761">
    <property type="component" value="Unassembled WGS sequence"/>
</dbReference>
<dbReference type="PROSITE" id="PS00108">
    <property type="entry name" value="PROTEIN_KINASE_ST"/>
    <property type="match status" value="1"/>
</dbReference>
<keyword evidence="15 20" id="KW-0472">Membrane</keyword>
<gene>
    <name evidence="22" type="ORF">Taro_014013</name>
</gene>
<dbReference type="EMBL" id="NMUH01000574">
    <property type="protein sequence ID" value="MQL81553.1"/>
    <property type="molecule type" value="Genomic_DNA"/>
</dbReference>
<dbReference type="Gene3D" id="3.30.200.20">
    <property type="entry name" value="Phosphorylase Kinase, domain 1"/>
    <property type="match status" value="1"/>
</dbReference>
<comment type="caution">
    <text evidence="22">The sequence shown here is derived from an EMBL/GenBank/DDBJ whole genome shotgun (WGS) entry which is preliminary data.</text>
</comment>
<evidence type="ECO:0000256" key="19">
    <source>
        <dbReference type="SAM" id="MobiDB-lite"/>
    </source>
</evidence>
<keyword evidence="17" id="KW-0325">Glycoprotein</keyword>
<keyword evidence="5" id="KW-1003">Cell membrane</keyword>
<evidence type="ECO:0000313" key="23">
    <source>
        <dbReference type="Proteomes" id="UP000652761"/>
    </source>
</evidence>
<evidence type="ECO:0000256" key="15">
    <source>
        <dbReference type="ARBA" id="ARBA00023136"/>
    </source>
</evidence>
<feature type="compositionally biased region" description="Polar residues" evidence="19">
    <location>
        <begin position="534"/>
        <end position="546"/>
    </location>
</feature>
<dbReference type="InterPro" id="IPR008271">
    <property type="entry name" value="Ser/Thr_kinase_AS"/>
</dbReference>
<evidence type="ECO:0000256" key="6">
    <source>
        <dbReference type="ARBA" id="ARBA00022527"/>
    </source>
</evidence>
<keyword evidence="9" id="KW-0732">Signal</keyword>
<keyword evidence="14 20" id="KW-1133">Transmembrane helix</keyword>
<keyword evidence="12" id="KW-0418">Kinase</keyword>
<dbReference type="SUPFAM" id="SSF49899">
    <property type="entry name" value="Concanavalin A-like lectins/glucanases"/>
    <property type="match status" value="1"/>
</dbReference>
<evidence type="ECO:0000256" key="5">
    <source>
        <dbReference type="ARBA" id="ARBA00022475"/>
    </source>
</evidence>
<evidence type="ECO:0000256" key="9">
    <source>
        <dbReference type="ARBA" id="ARBA00022729"/>
    </source>
</evidence>
<dbReference type="InterPro" id="IPR000719">
    <property type="entry name" value="Prot_kinase_dom"/>
</dbReference>
<dbReference type="GO" id="GO:0005524">
    <property type="term" value="F:ATP binding"/>
    <property type="evidence" value="ECO:0007669"/>
    <property type="project" value="UniProtKB-UniRule"/>
</dbReference>
<dbReference type="Pfam" id="PF00069">
    <property type="entry name" value="Pkinase"/>
    <property type="match status" value="1"/>
</dbReference>
<dbReference type="InterPro" id="IPR011009">
    <property type="entry name" value="Kinase-like_dom_sf"/>
</dbReference>
<dbReference type="FunFam" id="1.10.510.10:FF:000240">
    <property type="entry name" value="Lectin-domain containing receptor kinase A4.3"/>
    <property type="match status" value="1"/>
</dbReference>
<evidence type="ECO:0000256" key="16">
    <source>
        <dbReference type="ARBA" id="ARBA00023170"/>
    </source>
</evidence>
<evidence type="ECO:0000256" key="13">
    <source>
        <dbReference type="ARBA" id="ARBA00022840"/>
    </source>
</evidence>
<comment type="similarity">
    <text evidence="3">In the C-terminal section; belongs to the protein kinase superfamily. Ser/Thr protein kinase family.</text>
</comment>
<evidence type="ECO:0000256" key="3">
    <source>
        <dbReference type="ARBA" id="ARBA00010217"/>
    </source>
</evidence>
<reference evidence="22" key="1">
    <citation type="submission" date="2017-07" db="EMBL/GenBank/DDBJ databases">
        <title>Taro Niue Genome Assembly and Annotation.</title>
        <authorList>
            <person name="Atibalentja N."/>
            <person name="Keating K."/>
            <person name="Fields C.J."/>
        </authorList>
    </citation>
    <scope>NUCLEOTIDE SEQUENCE</scope>
    <source>
        <strain evidence="22">Niue_2</strain>
        <tissue evidence="22">Leaf</tissue>
    </source>
</reference>
<keyword evidence="7" id="KW-0808">Transferase</keyword>
<evidence type="ECO:0000256" key="4">
    <source>
        <dbReference type="ARBA" id="ARBA00012513"/>
    </source>
</evidence>